<keyword evidence="2" id="KW-1185">Reference proteome</keyword>
<dbReference type="RefSeq" id="XP_031557893.1">
    <property type="nucleotide sequence ID" value="XM_031702033.1"/>
</dbReference>
<organism evidence="2 3">
    <name type="scientific">Actinia tenebrosa</name>
    <name type="common">Australian red waratah sea anemone</name>
    <dbReference type="NCBI Taxonomy" id="6105"/>
    <lineage>
        <taxon>Eukaryota</taxon>
        <taxon>Metazoa</taxon>
        <taxon>Cnidaria</taxon>
        <taxon>Anthozoa</taxon>
        <taxon>Hexacorallia</taxon>
        <taxon>Actiniaria</taxon>
        <taxon>Actiniidae</taxon>
        <taxon>Actinia</taxon>
    </lineage>
</organism>
<dbReference type="SUPFAM" id="SSF49599">
    <property type="entry name" value="TRAF domain-like"/>
    <property type="match status" value="1"/>
</dbReference>
<evidence type="ECO:0000256" key="1">
    <source>
        <dbReference type="SAM" id="Coils"/>
    </source>
</evidence>
<reference evidence="3" key="1">
    <citation type="submission" date="2025-08" db="UniProtKB">
        <authorList>
            <consortium name="RefSeq"/>
        </authorList>
    </citation>
    <scope>IDENTIFICATION</scope>
</reference>
<dbReference type="AlphaFoldDB" id="A0A6P8HRY5"/>
<evidence type="ECO:0000313" key="2">
    <source>
        <dbReference type="Proteomes" id="UP000515163"/>
    </source>
</evidence>
<dbReference type="Proteomes" id="UP000515163">
    <property type="component" value="Unplaced"/>
</dbReference>
<gene>
    <name evidence="3" type="primary">LOC116294438</name>
</gene>
<evidence type="ECO:0000313" key="3">
    <source>
        <dbReference type="RefSeq" id="XP_031557893.1"/>
    </source>
</evidence>
<proteinExistence type="predicted"/>
<sequence>MQNNRAKRAIQASLGKPFECFCSLLKPGVLEIDGYEIVVCECPNNICGCKWKGELNHYLLDHRKRCNFQVVQCYCGNQMYKGYFAHHLSSECKHRLVDYKLSYELDDMYVHQRCPRCCYGCKWYGTCTKYEKVHAYQCLYQDVLCYCQKPIKKWCLSEHVGTDCDLRLDLQPGMNFSDFSKPESDIEMVKHKGDQHDVILEQQRRIRELEEENRILKNSIKSFKDNVEILSFAVNKF</sequence>
<accession>A0A6P8HRY5</accession>
<dbReference type="OrthoDB" id="10274895at2759"/>
<feature type="coiled-coil region" evidence="1">
    <location>
        <begin position="199"/>
        <end position="226"/>
    </location>
</feature>
<name>A0A6P8HRY5_ACTTE</name>
<protein>
    <submittedName>
        <fullName evidence="3">Uncharacterized protein LOC116294438</fullName>
    </submittedName>
</protein>
<dbReference type="GeneID" id="116294438"/>
<dbReference type="KEGG" id="aten:116294438"/>
<keyword evidence="1" id="KW-0175">Coiled coil</keyword>
<dbReference type="InParanoid" id="A0A6P8HRY5"/>